<name>A0ABD5TTI0_9EURY</name>
<evidence type="ECO:0000313" key="3">
    <source>
        <dbReference type="EMBL" id="MFC6823484.1"/>
    </source>
</evidence>
<reference evidence="3 4" key="1">
    <citation type="journal article" date="2019" name="Int. J. Syst. Evol. Microbiol.">
        <title>The Global Catalogue of Microorganisms (GCM) 10K type strain sequencing project: providing services to taxonomists for standard genome sequencing and annotation.</title>
        <authorList>
            <consortium name="The Broad Institute Genomics Platform"/>
            <consortium name="The Broad Institute Genome Sequencing Center for Infectious Disease"/>
            <person name="Wu L."/>
            <person name="Ma J."/>
        </authorList>
    </citation>
    <scope>NUCLEOTIDE SEQUENCE [LARGE SCALE GENOMIC DNA]</scope>
    <source>
        <strain evidence="3 4">YIM 94188</strain>
    </source>
</reference>
<proteinExistence type="predicted"/>
<evidence type="ECO:0000313" key="4">
    <source>
        <dbReference type="Proteomes" id="UP001596408"/>
    </source>
</evidence>
<dbReference type="RefSeq" id="WP_379691917.1">
    <property type="nucleotide sequence ID" value="NZ_JBHSXH010000002.1"/>
</dbReference>
<dbReference type="AlphaFoldDB" id="A0ABD5TTI0"/>
<dbReference type="InterPro" id="IPR058474">
    <property type="entry name" value="DUF8160"/>
</dbReference>
<feature type="region of interest" description="Disordered" evidence="1">
    <location>
        <begin position="51"/>
        <end position="70"/>
    </location>
</feature>
<dbReference type="GO" id="GO:0004519">
    <property type="term" value="F:endonuclease activity"/>
    <property type="evidence" value="ECO:0007669"/>
    <property type="project" value="UniProtKB-KW"/>
</dbReference>
<protein>
    <submittedName>
        <fullName evidence="3">HNH endonuclease</fullName>
    </submittedName>
</protein>
<dbReference type="EMBL" id="JBHSXH010000002">
    <property type="protein sequence ID" value="MFC6823484.1"/>
    <property type="molecule type" value="Genomic_DNA"/>
</dbReference>
<keyword evidence="4" id="KW-1185">Reference proteome</keyword>
<feature type="domain" description="DUF8160" evidence="2">
    <location>
        <begin position="1"/>
        <end position="61"/>
    </location>
</feature>
<gene>
    <name evidence="3" type="ORF">ACFQEV_00470</name>
</gene>
<keyword evidence="3" id="KW-0378">Hydrolase</keyword>
<evidence type="ECO:0000256" key="1">
    <source>
        <dbReference type="SAM" id="MobiDB-lite"/>
    </source>
</evidence>
<comment type="caution">
    <text evidence="3">The sequence shown here is derived from an EMBL/GenBank/DDBJ whole genome shotgun (WGS) entry which is preliminary data.</text>
</comment>
<dbReference type="Pfam" id="PF26492">
    <property type="entry name" value="DUF8160"/>
    <property type="match status" value="1"/>
</dbReference>
<accession>A0ABD5TTI0</accession>
<keyword evidence="3" id="KW-0540">Nuclease</keyword>
<organism evidence="3 4">
    <name type="scientific">Halopelagius fulvigenes</name>
    <dbReference type="NCBI Taxonomy" id="1198324"/>
    <lineage>
        <taxon>Archaea</taxon>
        <taxon>Methanobacteriati</taxon>
        <taxon>Methanobacteriota</taxon>
        <taxon>Stenosarchaea group</taxon>
        <taxon>Halobacteria</taxon>
        <taxon>Halobacteriales</taxon>
        <taxon>Haloferacaceae</taxon>
    </lineage>
</organism>
<dbReference type="Proteomes" id="UP001596408">
    <property type="component" value="Unassembled WGS sequence"/>
</dbReference>
<evidence type="ECO:0000259" key="2">
    <source>
        <dbReference type="Pfam" id="PF26492"/>
    </source>
</evidence>
<keyword evidence="3" id="KW-0255">Endonuclease</keyword>
<sequence length="70" mass="8270">MYLPTKLVNLMGVTFDEVNRPYKLEGTPLQKNRHYRPLVLRLGLEALEEMDDDEIRDRLEDDDLLDDPPE</sequence>